<reference evidence="3" key="1">
    <citation type="submission" date="2022-12" db="EMBL/GenBank/DDBJ databases">
        <authorList>
            <person name="Petersen C."/>
        </authorList>
    </citation>
    <scope>NUCLEOTIDE SEQUENCE</scope>
    <source>
        <strain evidence="3">IBT 29677</strain>
    </source>
</reference>
<feature type="region of interest" description="Disordered" evidence="1">
    <location>
        <begin position="274"/>
        <end position="293"/>
    </location>
</feature>
<dbReference type="EMBL" id="JAPZBU010000011">
    <property type="protein sequence ID" value="KAJ5378483.1"/>
    <property type="molecule type" value="Genomic_DNA"/>
</dbReference>
<evidence type="ECO:0000313" key="3">
    <source>
        <dbReference type="EMBL" id="KAJ5378483.1"/>
    </source>
</evidence>
<keyword evidence="4" id="KW-1185">Reference proteome</keyword>
<dbReference type="GeneID" id="81375219"/>
<evidence type="ECO:0000259" key="2">
    <source>
        <dbReference type="Pfam" id="PF10056"/>
    </source>
</evidence>
<dbReference type="RefSeq" id="XP_056482269.1">
    <property type="nucleotide sequence ID" value="XM_056636239.1"/>
</dbReference>
<sequence>MPPKRTAPRNSGGQKNRRKRARAKNSGSSSNPQNEAPLHSLLGGSDNQPLSKLNRPRPKGSTKKKRGKHIFLESDDPLEKVSSKLNHKTPTKANSLTRLIQNIVDKSPMPDGYTFVPKGDVYITRNCRIKTKESDQMVYTVWDKAGKRSFGIRVPSSIHSEVLKTAAATAESRAKAVKTNDTKVLSRGRQLLRSEFPLMPAATLDIVMNHAFLKGSGRVGRTGMTTDKRKASLAVEAHIRHTHTPYDSLLDGGMERSDARKKVWPTVKAIKKSWESGGDAKGGGEQCEDREGSESLSVISISSSSLRAESVLSVESVESVSAASMESLEWI</sequence>
<gene>
    <name evidence="3" type="ORF">N7509_011602</name>
</gene>
<evidence type="ECO:0000256" key="1">
    <source>
        <dbReference type="SAM" id="MobiDB-lite"/>
    </source>
</evidence>
<dbReference type="Proteomes" id="UP001147747">
    <property type="component" value="Unassembled WGS sequence"/>
</dbReference>
<evidence type="ECO:0000313" key="4">
    <source>
        <dbReference type="Proteomes" id="UP001147747"/>
    </source>
</evidence>
<dbReference type="InterPro" id="IPR018744">
    <property type="entry name" value="DUF2293"/>
</dbReference>
<comment type="caution">
    <text evidence="3">The sequence shown here is derived from an EMBL/GenBank/DDBJ whole genome shotgun (WGS) entry which is preliminary data.</text>
</comment>
<dbReference type="OrthoDB" id="5381833at2759"/>
<dbReference type="AlphaFoldDB" id="A0A9W9SH34"/>
<protein>
    <recommendedName>
        <fullName evidence="2">DUF2293 domain-containing protein</fullName>
    </recommendedName>
</protein>
<organism evidence="3 4">
    <name type="scientific">Penicillium cosmopolitanum</name>
    <dbReference type="NCBI Taxonomy" id="1131564"/>
    <lineage>
        <taxon>Eukaryota</taxon>
        <taxon>Fungi</taxon>
        <taxon>Dikarya</taxon>
        <taxon>Ascomycota</taxon>
        <taxon>Pezizomycotina</taxon>
        <taxon>Eurotiomycetes</taxon>
        <taxon>Eurotiomycetidae</taxon>
        <taxon>Eurotiales</taxon>
        <taxon>Aspergillaceae</taxon>
        <taxon>Penicillium</taxon>
    </lineage>
</organism>
<dbReference type="PANTHER" id="PTHR38113:SF2">
    <property type="entry name" value="DUF2293 DOMAIN-CONTAINING PROTEIN"/>
    <property type="match status" value="1"/>
</dbReference>
<reference evidence="3" key="2">
    <citation type="journal article" date="2023" name="IMA Fungus">
        <title>Comparative genomic study of the Penicillium genus elucidates a diverse pangenome and 15 lateral gene transfer events.</title>
        <authorList>
            <person name="Petersen C."/>
            <person name="Sorensen T."/>
            <person name="Nielsen M.R."/>
            <person name="Sondergaard T.E."/>
            <person name="Sorensen J.L."/>
            <person name="Fitzpatrick D.A."/>
            <person name="Frisvad J.C."/>
            <person name="Nielsen K.L."/>
        </authorList>
    </citation>
    <scope>NUCLEOTIDE SEQUENCE</scope>
    <source>
        <strain evidence="3">IBT 29677</strain>
    </source>
</reference>
<proteinExistence type="predicted"/>
<dbReference type="Pfam" id="PF10056">
    <property type="entry name" value="DUF2293"/>
    <property type="match status" value="1"/>
</dbReference>
<feature type="domain" description="DUF2293" evidence="2">
    <location>
        <begin position="192"/>
        <end position="275"/>
    </location>
</feature>
<dbReference type="PANTHER" id="PTHR38113">
    <property type="match status" value="1"/>
</dbReference>
<name>A0A9W9SH34_9EURO</name>
<feature type="region of interest" description="Disordered" evidence="1">
    <location>
        <begin position="1"/>
        <end position="75"/>
    </location>
</feature>
<accession>A0A9W9SH34</accession>
<feature type="compositionally biased region" description="Basic residues" evidence="1">
    <location>
        <begin position="54"/>
        <end position="69"/>
    </location>
</feature>